<dbReference type="PANTHER" id="PTHR48104:SF30">
    <property type="entry name" value="METACASPASE-1"/>
    <property type="match status" value="1"/>
</dbReference>
<keyword evidence="3" id="KW-0645">Protease</keyword>
<dbReference type="Proteomes" id="UP001175227">
    <property type="component" value="Unassembled WGS sequence"/>
</dbReference>
<organism evidence="5 6">
    <name type="scientific">Armillaria novae-zelandiae</name>
    <dbReference type="NCBI Taxonomy" id="153914"/>
    <lineage>
        <taxon>Eukaryota</taxon>
        <taxon>Fungi</taxon>
        <taxon>Dikarya</taxon>
        <taxon>Basidiomycota</taxon>
        <taxon>Agaricomycotina</taxon>
        <taxon>Agaricomycetes</taxon>
        <taxon>Agaricomycetidae</taxon>
        <taxon>Agaricales</taxon>
        <taxon>Marasmiineae</taxon>
        <taxon>Physalacriaceae</taxon>
        <taxon>Armillaria</taxon>
    </lineage>
</organism>
<gene>
    <name evidence="5" type="ORF">IW261DRAFT_1671553</name>
</gene>
<dbReference type="GO" id="GO:0005737">
    <property type="term" value="C:cytoplasm"/>
    <property type="evidence" value="ECO:0007669"/>
    <property type="project" value="TreeGrafter"/>
</dbReference>
<dbReference type="PANTHER" id="PTHR48104">
    <property type="entry name" value="METACASPASE-4"/>
    <property type="match status" value="1"/>
</dbReference>
<dbReference type="GO" id="GO:0006915">
    <property type="term" value="P:apoptotic process"/>
    <property type="evidence" value="ECO:0007669"/>
    <property type="project" value="UniProtKB-KW"/>
</dbReference>
<keyword evidence="6" id="KW-1185">Reference proteome</keyword>
<proteinExistence type="inferred from homology"/>
<feature type="domain" description="Peptidase C14 caspase" evidence="4">
    <location>
        <begin position="30"/>
        <end position="266"/>
    </location>
</feature>
<reference evidence="5" key="1">
    <citation type="submission" date="2023-06" db="EMBL/GenBank/DDBJ databases">
        <authorList>
            <consortium name="Lawrence Berkeley National Laboratory"/>
            <person name="Ahrendt S."/>
            <person name="Sahu N."/>
            <person name="Indic B."/>
            <person name="Wong-Bajracharya J."/>
            <person name="Merenyi Z."/>
            <person name="Ke H.-M."/>
            <person name="Monk M."/>
            <person name="Kocsube S."/>
            <person name="Drula E."/>
            <person name="Lipzen A."/>
            <person name="Balint B."/>
            <person name="Henrissat B."/>
            <person name="Andreopoulos B."/>
            <person name="Martin F.M."/>
            <person name="Harder C.B."/>
            <person name="Rigling D."/>
            <person name="Ford K.L."/>
            <person name="Foster G.D."/>
            <person name="Pangilinan J."/>
            <person name="Papanicolaou A."/>
            <person name="Barry K."/>
            <person name="LaButti K."/>
            <person name="Viragh M."/>
            <person name="Koriabine M."/>
            <person name="Yan M."/>
            <person name="Riley R."/>
            <person name="Champramary S."/>
            <person name="Plett K.L."/>
            <person name="Tsai I.J."/>
            <person name="Slot J."/>
            <person name="Sipos G."/>
            <person name="Plett J."/>
            <person name="Nagy L.G."/>
            <person name="Grigoriev I.V."/>
        </authorList>
    </citation>
    <scope>NUCLEOTIDE SEQUENCE</scope>
    <source>
        <strain evidence="5">ICMP 16352</strain>
    </source>
</reference>
<evidence type="ECO:0000256" key="3">
    <source>
        <dbReference type="ARBA" id="ARBA00022807"/>
    </source>
</evidence>
<evidence type="ECO:0000256" key="2">
    <source>
        <dbReference type="ARBA" id="ARBA00022703"/>
    </source>
</evidence>
<sequence>MNHCAKDQVTDARILLQSTLKCAAPFPLLFALVIGIDQYRANEIRGLTGAVADANAVSNFLQETLCVPNDRIMNLRNENATRFNIEAEIERLANNSEIHYGDPILIFYAGHGAEAKAPSGWPSANGKIQMLLPHDFLPNGSDDPLKGQGVLDRRLSSLLASLAANKSDNIVVILDSCYSGSGTRLREDNESTVRRIDLSDSYSVAEELLLDIKQGAGSSVVSKELERASLFSHVLLSASKAEQVAFEKHGHGVFTLALLKFIRQHGVNNFTYKGVISSLPDLPDQNPQCEGIHQSRLLFDSRRPERPHELYLIRALSSDVRGQYIMEAGDAHGVTKDDEFAVFADKDIASSFNLDSALGTVVALNTTAFTTTCNFSRSGDEEPFSLADLGYALQTSVSKDQDVRIFIEPSNKRLHAIFKQIGNEILPKNRGFNLVENLGDSPDLVVATDGDHVYFEIRNEVYRNHTLARIPFEVKIDDLEVLHRVVRDIAAFYWNFHRSLESPIAEKVTLKLFALKPSREMNDKYEEVFIPDDSSAVTLNDGDSVSVNEDVVYGYNITSTAKVPLYISMFYFEMSDLSIKSYYQPGTAKASVDFSIPAAEEHLGKTLTIGYGASGTSAHVYVVPKGREVDVGFVKLFISTKPVDLSGIVQLSPFLGLERRKDKEYHPKIQHQCFTVDVALIQKKKKN</sequence>
<dbReference type="GO" id="GO:0006508">
    <property type="term" value="P:proteolysis"/>
    <property type="evidence" value="ECO:0007669"/>
    <property type="project" value="InterPro"/>
</dbReference>
<comment type="similarity">
    <text evidence="1">Belongs to the peptidase C14B family.</text>
</comment>
<dbReference type="EMBL" id="JAUEPR010000055">
    <property type="protein sequence ID" value="KAK0471041.1"/>
    <property type="molecule type" value="Genomic_DNA"/>
</dbReference>
<dbReference type="InterPro" id="IPR011600">
    <property type="entry name" value="Pept_C14_caspase"/>
</dbReference>
<dbReference type="GO" id="GO:0004197">
    <property type="term" value="F:cysteine-type endopeptidase activity"/>
    <property type="evidence" value="ECO:0007669"/>
    <property type="project" value="InterPro"/>
</dbReference>
<evidence type="ECO:0000259" key="4">
    <source>
        <dbReference type="Pfam" id="PF00656"/>
    </source>
</evidence>
<keyword evidence="3" id="KW-0378">Hydrolase</keyword>
<keyword evidence="3" id="KW-0788">Thiol protease</keyword>
<dbReference type="Pfam" id="PF00656">
    <property type="entry name" value="Peptidase_C14"/>
    <property type="match status" value="1"/>
</dbReference>
<evidence type="ECO:0000256" key="1">
    <source>
        <dbReference type="ARBA" id="ARBA00009005"/>
    </source>
</evidence>
<protein>
    <submittedName>
        <fullName evidence="5">Caspase domain-containing protein</fullName>
    </submittedName>
</protein>
<evidence type="ECO:0000313" key="5">
    <source>
        <dbReference type="EMBL" id="KAK0471041.1"/>
    </source>
</evidence>
<keyword evidence="2" id="KW-0053">Apoptosis</keyword>
<dbReference type="SUPFAM" id="SSF52129">
    <property type="entry name" value="Caspase-like"/>
    <property type="match status" value="1"/>
</dbReference>
<name>A0AA39T855_9AGAR</name>
<evidence type="ECO:0000313" key="6">
    <source>
        <dbReference type="Proteomes" id="UP001175227"/>
    </source>
</evidence>
<dbReference type="Gene3D" id="3.40.50.1460">
    <property type="match status" value="1"/>
</dbReference>
<dbReference type="AlphaFoldDB" id="A0AA39T855"/>
<comment type="caution">
    <text evidence="5">The sequence shown here is derived from an EMBL/GenBank/DDBJ whole genome shotgun (WGS) entry which is preliminary data.</text>
</comment>
<accession>A0AA39T855</accession>
<dbReference type="InterPro" id="IPR050452">
    <property type="entry name" value="Metacaspase"/>
</dbReference>
<dbReference type="InterPro" id="IPR029030">
    <property type="entry name" value="Caspase-like_dom_sf"/>
</dbReference>